<dbReference type="InterPro" id="IPR029033">
    <property type="entry name" value="His_PPase_superfam"/>
</dbReference>
<dbReference type="SMART" id="SM00855">
    <property type="entry name" value="PGAM"/>
    <property type="match status" value="1"/>
</dbReference>
<feature type="region of interest" description="Disordered" evidence="1">
    <location>
        <begin position="132"/>
        <end position="159"/>
    </location>
</feature>
<dbReference type="Proteomes" id="UP000322981">
    <property type="component" value="Unassembled WGS sequence"/>
</dbReference>
<dbReference type="CDD" id="cd07067">
    <property type="entry name" value="HP_PGM_like"/>
    <property type="match status" value="1"/>
</dbReference>
<accession>A0A5M8FRB9</accession>
<dbReference type="Gene3D" id="3.40.50.1240">
    <property type="entry name" value="Phosphoglycerate mutase-like"/>
    <property type="match status" value="1"/>
</dbReference>
<comment type="caution">
    <text evidence="2">The sequence shown here is derived from an EMBL/GenBank/DDBJ whole genome shotgun (WGS) entry which is preliminary data.</text>
</comment>
<dbReference type="GO" id="GO:0005737">
    <property type="term" value="C:cytoplasm"/>
    <property type="evidence" value="ECO:0007669"/>
    <property type="project" value="TreeGrafter"/>
</dbReference>
<dbReference type="GO" id="GO:0016791">
    <property type="term" value="F:phosphatase activity"/>
    <property type="evidence" value="ECO:0007669"/>
    <property type="project" value="TreeGrafter"/>
</dbReference>
<dbReference type="PANTHER" id="PTHR48100:SF1">
    <property type="entry name" value="HISTIDINE PHOSPHATASE FAMILY PROTEIN-RELATED"/>
    <property type="match status" value="1"/>
</dbReference>
<dbReference type="SUPFAM" id="SSF53254">
    <property type="entry name" value="Phosphoglycerate mutase-like"/>
    <property type="match status" value="1"/>
</dbReference>
<dbReference type="RefSeq" id="WP_150090393.1">
    <property type="nucleotide sequence ID" value="NZ_VWXX01000003.1"/>
</dbReference>
<dbReference type="Pfam" id="PF00300">
    <property type="entry name" value="His_Phos_1"/>
    <property type="match status" value="2"/>
</dbReference>
<dbReference type="OrthoDB" id="9783269at2"/>
<organism evidence="2 3">
    <name type="scientific">Thiohalocapsa marina</name>
    <dbReference type="NCBI Taxonomy" id="424902"/>
    <lineage>
        <taxon>Bacteria</taxon>
        <taxon>Pseudomonadati</taxon>
        <taxon>Pseudomonadota</taxon>
        <taxon>Gammaproteobacteria</taxon>
        <taxon>Chromatiales</taxon>
        <taxon>Chromatiaceae</taxon>
        <taxon>Thiohalocapsa</taxon>
    </lineage>
</organism>
<evidence type="ECO:0000313" key="2">
    <source>
        <dbReference type="EMBL" id="KAA6186930.1"/>
    </source>
</evidence>
<sequence length="219" mass="23966">MSEQFIDLLRHGEVQGGACFRGDRDDPLTPAGWGQMRQATATDGSAWGRVISSPARRCSDFARHLADTAGLPFETRTAFRERGFGDWEGLTAAQIPAEALDAFWSDPVGYTPPGAEPFDAFRTRVLDGWRDLQQPQPSNWAPGRPYSSPPSSSPSPPHSLLVTHGGVIRMLVAEVLRMPPDAVLLLEVPHACLTRIRVPARPWRPSLVFHRTPSPAAPS</sequence>
<dbReference type="InterPro" id="IPR013078">
    <property type="entry name" value="His_Pase_superF_clade-1"/>
</dbReference>
<dbReference type="InterPro" id="IPR050275">
    <property type="entry name" value="PGM_Phosphatase"/>
</dbReference>
<reference evidence="2 3" key="1">
    <citation type="submission" date="2019-09" db="EMBL/GenBank/DDBJ databases">
        <title>Whole-genome sequence of the purple sulfur bacterium Thiohalocapsa marina DSM 19078.</title>
        <authorList>
            <person name="Kyndt J.A."/>
            <person name="Meyer T.E."/>
        </authorList>
    </citation>
    <scope>NUCLEOTIDE SEQUENCE [LARGE SCALE GENOMIC DNA]</scope>
    <source>
        <strain evidence="2 3">DSM 19078</strain>
    </source>
</reference>
<protein>
    <submittedName>
        <fullName evidence="2">Histidine phosphatase family protein</fullName>
    </submittedName>
</protein>
<evidence type="ECO:0000256" key="1">
    <source>
        <dbReference type="SAM" id="MobiDB-lite"/>
    </source>
</evidence>
<dbReference type="AlphaFoldDB" id="A0A5M8FRB9"/>
<dbReference type="PANTHER" id="PTHR48100">
    <property type="entry name" value="BROAD-SPECIFICITY PHOSPHATASE YOR283W-RELATED"/>
    <property type="match status" value="1"/>
</dbReference>
<gene>
    <name evidence="2" type="ORF">F2Q65_03305</name>
</gene>
<keyword evidence="3" id="KW-1185">Reference proteome</keyword>
<evidence type="ECO:0000313" key="3">
    <source>
        <dbReference type="Proteomes" id="UP000322981"/>
    </source>
</evidence>
<feature type="compositionally biased region" description="Pro residues" evidence="1">
    <location>
        <begin position="147"/>
        <end position="157"/>
    </location>
</feature>
<dbReference type="EMBL" id="VWXX01000003">
    <property type="protein sequence ID" value="KAA6186930.1"/>
    <property type="molecule type" value="Genomic_DNA"/>
</dbReference>
<name>A0A5M8FRB9_9GAMM</name>
<proteinExistence type="predicted"/>